<feature type="domain" description="HTH cro/C1-type" evidence="10">
    <location>
        <begin position="4"/>
        <end position="58"/>
    </location>
</feature>
<dbReference type="KEGG" id="ido:I598_1533"/>
<evidence type="ECO:0000313" key="11">
    <source>
        <dbReference type="EMBL" id="ANC31086.1"/>
    </source>
</evidence>
<evidence type="ECO:0000256" key="4">
    <source>
        <dbReference type="ARBA" id="ARBA00022695"/>
    </source>
</evidence>
<dbReference type="Pfam" id="PF01381">
    <property type="entry name" value="HTH_3"/>
    <property type="match status" value="1"/>
</dbReference>
<dbReference type="SUPFAM" id="SSF81301">
    <property type="entry name" value="Nucleotidyltransferase"/>
    <property type="match status" value="1"/>
</dbReference>
<sequence>MVDLRAEREAAGLTQARLAELAGIAPSNLSAYESGRRAASPAMIARIRRATVRPSDRLRAHRDEVARIVERNGGRNPRVFGSVARGEDTPASDLDLLVTVPPEAAWTFVSTGRELSELLGVHVDVVSEGGLKEKHRAILDEAVPL</sequence>
<dbReference type="GO" id="GO:0005524">
    <property type="term" value="F:ATP binding"/>
    <property type="evidence" value="ECO:0007669"/>
    <property type="project" value="UniProtKB-KW"/>
</dbReference>
<dbReference type="InterPro" id="IPR002934">
    <property type="entry name" value="Polymerase_NTP_transf_dom"/>
</dbReference>
<keyword evidence="12" id="KW-1185">Reference proteome</keyword>
<dbReference type="GO" id="GO:0003677">
    <property type="term" value="F:DNA binding"/>
    <property type="evidence" value="ECO:0007669"/>
    <property type="project" value="InterPro"/>
</dbReference>
<dbReference type="InterPro" id="IPR052038">
    <property type="entry name" value="Type-VII_TA_antitoxin"/>
</dbReference>
<dbReference type="Gene3D" id="1.10.260.40">
    <property type="entry name" value="lambda repressor-like DNA-binding domains"/>
    <property type="match status" value="1"/>
</dbReference>
<keyword evidence="6" id="KW-0547">Nucleotide-binding</keyword>
<dbReference type="CDD" id="cd00093">
    <property type="entry name" value="HTH_XRE"/>
    <property type="match status" value="1"/>
</dbReference>
<keyword evidence="8" id="KW-0460">Magnesium</keyword>
<evidence type="ECO:0000259" key="10">
    <source>
        <dbReference type="PROSITE" id="PS50943"/>
    </source>
</evidence>
<dbReference type="CDD" id="cd05403">
    <property type="entry name" value="NT_KNTase_like"/>
    <property type="match status" value="1"/>
</dbReference>
<evidence type="ECO:0000256" key="1">
    <source>
        <dbReference type="ARBA" id="ARBA00001946"/>
    </source>
</evidence>
<dbReference type="RefSeq" id="WP_068202446.1">
    <property type="nucleotide sequence ID" value="NZ_CP014209.1"/>
</dbReference>
<dbReference type="PANTHER" id="PTHR33571:SF12">
    <property type="entry name" value="BSL3053 PROTEIN"/>
    <property type="match status" value="1"/>
</dbReference>
<keyword evidence="4" id="KW-0548">Nucleotidyltransferase</keyword>
<evidence type="ECO:0000256" key="2">
    <source>
        <dbReference type="ARBA" id="ARBA00022649"/>
    </source>
</evidence>
<dbReference type="PROSITE" id="PS50943">
    <property type="entry name" value="HTH_CROC1"/>
    <property type="match status" value="1"/>
</dbReference>
<dbReference type="OrthoDB" id="9803128at2"/>
<dbReference type="GO" id="GO:0046872">
    <property type="term" value="F:metal ion binding"/>
    <property type="evidence" value="ECO:0007669"/>
    <property type="project" value="UniProtKB-KW"/>
</dbReference>
<organism evidence="11 12">
    <name type="scientific">Isoptericola dokdonensis DS-3</name>
    <dbReference type="NCBI Taxonomy" id="1300344"/>
    <lineage>
        <taxon>Bacteria</taxon>
        <taxon>Bacillati</taxon>
        <taxon>Actinomycetota</taxon>
        <taxon>Actinomycetes</taxon>
        <taxon>Micrococcales</taxon>
        <taxon>Promicromonosporaceae</taxon>
        <taxon>Isoptericola</taxon>
    </lineage>
</organism>
<dbReference type="AlphaFoldDB" id="A0A168F942"/>
<reference evidence="11 12" key="1">
    <citation type="submission" date="2016-01" db="EMBL/GenBank/DDBJ databases">
        <title>Complete genome sequence of a soil Actinobacterium, Isoptericola dokdonensis DS-3.</title>
        <authorList>
            <person name="Kwon S.-K."/>
            <person name="Kim J.F."/>
        </authorList>
    </citation>
    <scope>NUCLEOTIDE SEQUENCE [LARGE SCALE GENOMIC DNA]</scope>
    <source>
        <strain evidence="11 12">DS-3</strain>
    </source>
</reference>
<evidence type="ECO:0000313" key="12">
    <source>
        <dbReference type="Proteomes" id="UP000076794"/>
    </source>
</evidence>
<accession>A0A168F942</accession>
<keyword evidence="7" id="KW-0067">ATP-binding</keyword>
<dbReference type="GO" id="GO:0016779">
    <property type="term" value="F:nucleotidyltransferase activity"/>
    <property type="evidence" value="ECO:0007669"/>
    <property type="project" value="UniProtKB-KW"/>
</dbReference>
<evidence type="ECO:0000256" key="8">
    <source>
        <dbReference type="ARBA" id="ARBA00022842"/>
    </source>
</evidence>
<evidence type="ECO:0000256" key="7">
    <source>
        <dbReference type="ARBA" id="ARBA00022840"/>
    </source>
</evidence>
<dbReference type="InterPro" id="IPR010982">
    <property type="entry name" value="Lambda_DNA-bd_dom_sf"/>
</dbReference>
<dbReference type="InterPro" id="IPR001387">
    <property type="entry name" value="Cro/C1-type_HTH"/>
</dbReference>
<comment type="similarity">
    <text evidence="9">Belongs to the MntA antitoxin family.</text>
</comment>
<dbReference type="SMART" id="SM00530">
    <property type="entry name" value="HTH_XRE"/>
    <property type="match status" value="1"/>
</dbReference>
<evidence type="ECO:0000256" key="9">
    <source>
        <dbReference type="ARBA" id="ARBA00038276"/>
    </source>
</evidence>
<dbReference type="SUPFAM" id="SSF47413">
    <property type="entry name" value="lambda repressor-like DNA-binding domains"/>
    <property type="match status" value="1"/>
</dbReference>
<evidence type="ECO:0000256" key="6">
    <source>
        <dbReference type="ARBA" id="ARBA00022741"/>
    </source>
</evidence>
<keyword evidence="5" id="KW-0479">Metal-binding</keyword>
<dbReference type="InterPro" id="IPR043519">
    <property type="entry name" value="NT_sf"/>
</dbReference>
<evidence type="ECO:0000256" key="5">
    <source>
        <dbReference type="ARBA" id="ARBA00022723"/>
    </source>
</evidence>
<gene>
    <name evidence="11" type="ORF">I598_1533</name>
</gene>
<keyword evidence="2" id="KW-1277">Toxin-antitoxin system</keyword>
<dbReference type="EMBL" id="CP014209">
    <property type="protein sequence ID" value="ANC31086.1"/>
    <property type="molecule type" value="Genomic_DNA"/>
</dbReference>
<dbReference type="Proteomes" id="UP000076794">
    <property type="component" value="Chromosome"/>
</dbReference>
<dbReference type="PATRIC" id="fig|1300344.3.peg.1540"/>
<dbReference type="PANTHER" id="PTHR33571">
    <property type="entry name" value="SSL8005 PROTEIN"/>
    <property type="match status" value="1"/>
</dbReference>
<name>A0A168F942_9MICO</name>
<protein>
    <submittedName>
        <fullName evidence="11">Helix-turn-helix protein</fullName>
    </submittedName>
</protein>
<comment type="cofactor">
    <cofactor evidence="1">
        <name>Mg(2+)</name>
        <dbReference type="ChEBI" id="CHEBI:18420"/>
    </cofactor>
</comment>
<dbReference type="Pfam" id="PF01909">
    <property type="entry name" value="NTP_transf_2"/>
    <property type="match status" value="1"/>
</dbReference>
<keyword evidence="3" id="KW-0808">Transferase</keyword>
<proteinExistence type="inferred from homology"/>
<dbReference type="STRING" id="1300344.I598_1533"/>
<evidence type="ECO:0000256" key="3">
    <source>
        <dbReference type="ARBA" id="ARBA00022679"/>
    </source>
</evidence>
<dbReference type="Gene3D" id="3.30.460.10">
    <property type="entry name" value="Beta Polymerase, domain 2"/>
    <property type="match status" value="1"/>
</dbReference>